<comment type="caution">
    <text evidence="2">The sequence shown here is derived from an EMBL/GenBank/DDBJ whole genome shotgun (WGS) entry which is preliminary data.</text>
</comment>
<reference evidence="2 3" key="1">
    <citation type="submission" date="2014-02" db="EMBL/GenBank/DDBJ databases">
        <title>Aquamicrobium defluvii Genome sequencing.</title>
        <authorList>
            <person name="Wang X."/>
        </authorList>
    </citation>
    <scope>NUCLEOTIDE SEQUENCE [LARGE SCALE GENOMIC DNA]</scope>
    <source>
        <strain evidence="2 3">W13Z1</strain>
    </source>
</reference>
<dbReference type="InterPro" id="IPR002611">
    <property type="entry name" value="IstB_ATP-bd"/>
</dbReference>
<organism evidence="2 3">
    <name type="scientific">Aquamicrobium defluvii</name>
    <dbReference type="NCBI Taxonomy" id="69279"/>
    <lineage>
        <taxon>Bacteria</taxon>
        <taxon>Pseudomonadati</taxon>
        <taxon>Pseudomonadota</taxon>
        <taxon>Alphaproteobacteria</taxon>
        <taxon>Hyphomicrobiales</taxon>
        <taxon>Phyllobacteriaceae</taxon>
        <taxon>Aquamicrobium</taxon>
    </lineage>
</organism>
<accession>A0A011UGI0</accession>
<dbReference type="eggNOG" id="COG1484">
    <property type="taxonomic scope" value="Bacteria"/>
</dbReference>
<evidence type="ECO:0000259" key="1">
    <source>
        <dbReference type="Pfam" id="PF01695"/>
    </source>
</evidence>
<gene>
    <name evidence="2" type="ORF">BG36_09480</name>
</gene>
<sequence>MLDREAAIRADTRLSNWLAPSRLRFADACIGNIDFAAHRGLDRRNMLSLARVEWLKIMRT</sequence>
<dbReference type="HOGENOM" id="CLU_2931054_0_0_5"/>
<dbReference type="Proteomes" id="UP000019849">
    <property type="component" value="Unassembled WGS sequence"/>
</dbReference>
<dbReference type="RefSeq" id="WP_051520633.1">
    <property type="nucleotide sequence ID" value="NZ_KK073892.1"/>
</dbReference>
<name>A0A011UGI0_9HYPH</name>
<protein>
    <recommendedName>
        <fullName evidence="1">IstB-like ATP-binding domain-containing protein</fullName>
    </recommendedName>
</protein>
<dbReference type="AlphaFoldDB" id="A0A011UGI0"/>
<dbReference type="EMBL" id="JENY01000020">
    <property type="protein sequence ID" value="EXL04973.1"/>
    <property type="molecule type" value="Genomic_DNA"/>
</dbReference>
<proteinExistence type="predicted"/>
<evidence type="ECO:0000313" key="3">
    <source>
        <dbReference type="Proteomes" id="UP000019849"/>
    </source>
</evidence>
<feature type="domain" description="IstB-like ATP-binding" evidence="1">
    <location>
        <begin position="1"/>
        <end position="56"/>
    </location>
</feature>
<evidence type="ECO:0000313" key="2">
    <source>
        <dbReference type="EMBL" id="EXL04973.1"/>
    </source>
</evidence>
<dbReference type="GO" id="GO:0005524">
    <property type="term" value="F:ATP binding"/>
    <property type="evidence" value="ECO:0007669"/>
    <property type="project" value="InterPro"/>
</dbReference>
<dbReference type="Pfam" id="PF01695">
    <property type="entry name" value="IstB_IS21"/>
    <property type="match status" value="1"/>
</dbReference>